<dbReference type="EMBL" id="DTAD01000024">
    <property type="protein sequence ID" value="HGN90001.1"/>
    <property type="molecule type" value="Genomic_DNA"/>
</dbReference>
<evidence type="ECO:0000313" key="4">
    <source>
        <dbReference type="EMBL" id="HGN90001.1"/>
    </source>
</evidence>
<dbReference type="InterPro" id="IPR011059">
    <property type="entry name" value="Metal-dep_hydrolase_composite"/>
</dbReference>
<dbReference type="EMBL" id="DRXG01000083">
    <property type="protein sequence ID" value="HHN52431.1"/>
    <property type="molecule type" value="Genomic_DNA"/>
</dbReference>
<sequence length="394" mass="41721">MPSYIIKNAGKILSGDINKPVAEGNSIYIKDGVIEEVGWNISRPADGVFDVNNMTVMPGLFDSHVHPVFGDFTPRQNTLGFIESSVHGGVTTFISAGEVHLPGRPRGDKEASKALAIIAHKSFKNIHPLGAKIHAGALLLEKGMTESDFEEVVRAGVWLVGEVGLGSVQDPDEAAAMVRTAQKHGMKVVIHTGGASIPGSTINNAEVVLKVRPDVVSHINGGPTSPSLQDIRKIIENLNSAIEVVQCGNFRSMLETVKILKQRNELHRLIIGNDAPSGTGVIPLGIIRTISFIASNTDVEAERVVCAASGNTARVFGLREGIIETGRPADLVVIDAPYGSVAKDAVEAFSVGDIPGIAMVMIDGLPRVGRSRMTPPPTRSIKTEGSAKLPEAGH</sequence>
<dbReference type="CDD" id="cd01292">
    <property type="entry name" value="metallo-dependent_hydrolases"/>
    <property type="match status" value="1"/>
</dbReference>
<dbReference type="InterPro" id="IPR051781">
    <property type="entry name" value="Metallo-dep_Hydrolase"/>
</dbReference>
<accession>A0A7C4E1H6</accession>
<dbReference type="InterPro" id="IPR006680">
    <property type="entry name" value="Amidohydro-rel"/>
</dbReference>
<evidence type="ECO:0000259" key="2">
    <source>
        <dbReference type="Pfam" id="PF01979"/>
    </source>
</evidence>
<dbReference type="Gene3D" id="2.30.40.10">
    <property type="entry name" value="Urease, subunit C, domain 1"/>
    <property type="match status" value="1"/>
</dbReference>
<dbReference type="Gene3D" id="3.20.20.140">
    <property type="entry name" value="Metal-dependent hydrolases"/>
    <property type="match status" value="1"/>
</dbReference>
<organism evidence="4">
    <name type="scientific">Caldiarchaeum subterraneum</name>
    <dbReference type="NCBI Taxonomy" id="311458"/>
    <lineage>
        <taxon>Archaea</taxon>
        <taxon>Nitrososphaerota</taxon>
        <taxon>Candidatus Caldarchaeales</taxon>
        <taxon>Candidatus Caldarchaeaceae</taxon>
        <taxon>Candidatus Caldarchaeum</taxon>
    </lineage>
</organism>
<dbReference type="SUPFAM" id="SSF51338">
    <property type="entry name" value="Composite domain of metallo-dependent hydrolases"/>
    <property type="match status" value="1"/>
</dbReference>
<dbReference type="PANTHER" id="PTHR43135:SF3">
    <property type="entry name" value="ALPHA-D-RIBOSE 1-METHYLPHOSPHONATE 5-TRIPHOSPHATE DIPHOSPHATASE"/>
    <property type="match status" value="1"/>
</dbReference>
<evidence type="ECO:0000313" key="5">
    <source>
        <dbReference type="EMBL" id="HHN52431.1"/>
    </source>
</evidence>
<dbReference type="AlphaFoldDB" id="A0A7C4E1H6"/>
<feature type="region of interest" description="Disordered" evidence="1">
    <location>
        <begin position="369"/>
        <end position="394"/>
    </location>
</feature>
<dbReference type="InterPro" id="IPR032466">
    <property type="entry name" value="Metal_Hydrolase"/>
</dbReference>
<dbReference type="PANTHER" id="PTHR43135">
    <property type="entry name" value="ALPHA-D-RIBOSE 1-METHYLPHOSPHONATE 5-TRIPHOSPHATE DIPHOSPHATASE"/>
    <property type="match status" value="1"/>
</dbReference>
<dbReference type="Pfam" id="PF01979">
    <property type="entry name" value="Amidohydro_1"/>
    <property type="match status" value="1"/>
</dbReference>
<dbReference type="GO" id="GO:0016810">
    <property type="term" value="F:hydrolase activity, acting on carbon-nitrogen (but not peptide) bonds"/>
    <property type="evidence" value="ECO:0007669"/>
    <property type="project" value="InterPro"/>
</dbReference>
<comment type="caution">
    <text evidence="4">The sequence shown here is derived from an EMBL/GenBank/DDBJ whole genome shotgun (WGS) entry which is preliminary data.</text>
</comment>
<reference evidence="4" key="1">
    <citation type="journal article" date="2020" name="mSystems">
        <title>Genome- and Community-Level Interaction Insights into Carbon Utilization and Element Cycling Functions of Hydrothermarchaeota in Hydrothermal Sediment.</title>
        <authorList>
            <person name="Zhou Z."/>
            <person name="Liu Y."/>
            <person name="Xu W."/>
            <person name="Pan J."/>
            <person name="Luo Z.H."/>
            <person name="Li M."/>
        </authorList>
    </citation>
    <scope>NUCLEOTIDE SEQUENCE [LARGE SCALE GENOMIC DNA]</scope>
    <source>
        <strain evidence="5">SpSt-1073</strain>
        <strain evidence="4">SpSt-613</strain>
        <strain evidence="3">SpSt-669</strain>
    </source>
</reference>
<gene>
    <name evidence="5" type="ORF">ENM30_03850</name>
    <name evidence="4" type="ORF">ENT82_02580</name>
    <name evidence="3" type="ORF">ENU43_05965</name>
</gene>
<feature type="domain" description="Amidohydrolase-related" evidence="2">
    <location>
        <begin position="269"/>
        <end position="364"/>
    </location>
</feature>
<protein>
    <submittedName>
        <fullName evidence="4">Enamidase</fullName>
    </submittedName>
</protein>
<name>A0A7C4E1H6_CALS0</name>
<proteinExistence type="predicted"/>
<evidence type="ECO:0000256" key="1">
    <source>
        <dbReference type="SAM" id="MobiDB-lite"/>
    </source>
</evidence>
<dbReference type="SUPFAM" id="SSF51556">
    <property type="entry name" value="Metallo-dependent hydrolases"/>
    <property type="match status" value="1"/>
</dbReference>
<evidence type="ECO:0000313" key="3">
    <source>
        <dbReference type="EMBL" id="HGL41191.1"/>
    </source>
</evidence>
<dbReference type="EMBL" id="DTCM01000075">
    <property type="protein sequence ID" value="HGL41191.1"/>
    <property type="molecule type" value="Genomic_DNA"/>
</dbReference>